<sequence length="74" mass="8382">MVTDQIVDGNGVRGARMERGERQLVALTMQVDEVIVLTAPHLVEEFGHRDWESRACRHHKVVVPAPKLAYFGEE</sequence>
<gene>
    <name evidence="1" type="ORF">SAMN05216268_106367</name>
</gene>
<dbReference type="AlphaFoldDB" id="A0A9X8MU77"/>
<reference evidence="2" key="1">
    <citation type="submission" date="2016-11" db="EMBL/GenBank/DDBJ databases">
        <authorList>
            <person name="Jaros S."/>
            <person name="Januszkiewicz K."/>
            <person name="Wedrychowicz H."/>
        </authorList>
    </citation>
    <scope>NUCLEOTIDE SEQUENCE [LARGE SCALE GENOMIC DNA]</scope>
    <source>
        <strain evidence="2">CGMCC 4.3555</strain>
    </source>
</reference>
<evidence type="ECO:0000313" key="1">
    <source>
        <dbReference type="EMBL" id="SHL83676.1"/>
    </source>
</evidence>
<dbReference type="SUPFAM" id="SSF52402">
    <property type="entry name" value="Adenine nucleotide alpha hydrolases-like"/>
    <property type="match status" value="1"/>
</dbReference>
<evidence type="ECO:0000313" key="2">
    <source>
        <dbReference type="Proteomes" id="UP000184388"/>
    </source>
</evidence>
<accession>A0A9X8MU77</accession>
<proteinExistence type="predicted"/>
<protein>
    <submittedName>
        <fullName evidence="1">Uncharacterized protein</fullName>
    </submittedName>
</protein>
<name>A0A9X8MU77_9ACTN</name>
<comment type="caution">
    <text evidence="1">The sequence shown here is derived from an EMBL/GenBank/DDBJ whole genome shotgun (WGS) entry which is preliminary data.</text>
</comment>
<dbReference type="EMBL" id="FRBK01000006">
    <property type="protein sequence ID" value="SHL83676.1"/>
    <property type="molecule type" value="Genomic_DNA"/>
</dbReference>
<organism evidence="1 2">
    <name type="scientific">Streptomyces yunnanensis</name>
    <dbReference type="NCBI Taxonomy" id="156453"/>
    <lineage>
        <taxon>Bacteria</taxon>
        <taxon>Bacillati</taxon>
        <taxon>Actinomycetota</taxon>
        <taxon>Actinomycetes</taxon>
        <taxon>Kitasatosporales</taxon>
        <taxon>Streptomycetaceae</taxon>
        <taxon>Streptomyces</taxon>
    </lineage>
</organism>
<dbReference type="Proteomes" id="UP000184388">
    <property type="component" value="Unassembled WGS sequence"/>
</dbReference>